<accession>A0A4P7W316</accession>
<dbReference type="Proteomes" id="UP000297149">
    <property type="component" value="Chromosome"/>
</dbReference>
<proteinExistence type="predicted"/>
<evidence type="ECO:0000313" key="2">
    <source>
        <dbReference type="Proteomes" id="UP000297149"/>
    </source>
</evidence>
<reference evidence="2" key="1">
    <citation type="submission" date="2019-02" db="EMBL/GenBank/DDBJ databases">
        <title>Isolation and identification of novel species under the genus Muribaculum.</title>
        <authorList>
            <person name="Miyake S."/>
            <person name="Ding Y."/>
            <person name="Low A."/>
            <person name="Soh M."/>
            <person name="Seedorf H."/>
        </authorList>
    </citation>
    <scope>NUCLEOTIDE SEQUENCE [LARGE SCALE GENOMIC DNA]</scope>
    <source>
        <strain evidence="2">H5</strain>
    </source>
</reference>
<evidence type="ECO:0000313" key="1">
    <source>
        <dbReference type="EMBL" id="QCD42389.1"/>
    </source>
</evidence>
<dbReference type="RefSeq" id="WP_123614249.1">
    <property type="nucleotide sequence ID" value="NZ_CP039396.1"/>
</dbReference>
<gene>
    <name evidence="1" type="ORF">E7747_08890</name>
</gene>
<keyword evidence="2" id="KW-1185">Reference proteome</keyword>
<dbReference type="EMBL" id="CP039396">
    <property type="protein sequence ID" value="QCD42389.1"/>
    <property type="molecule type" value="Genomic_DNA"/>
</dbReference>
<dbReference type="AlphaFoldDB" id="A0A4P7W316"/>
<sequence length="101" mass="11689">MTPIDNDELKCLIKAIGMKAYVEILFPALIKDKNISVMELCQKYPEFNKYTPDAQNTRRSKARKIFENGWEVEALKTISLSTRTDSCVRAKAKDLELKYKK</sequence>
<dbReference type="KEGG" id="ddb:E7747_08890"/>
<name>A0A4P7W316_9BACT</name>
<organism evidence="1 2">
    <name type="scientific">Duncaniella dubosii</name>
    <dbReference type="NCBI Taxonomy" id="2518971"/>
    <lineage>
        <taxon>Bacteria</taxon>
        <taxon>Pseudomonadati</taxon>
        <taxon>Bacteroidota</taxon>
        <taxon>Bacteroidia</taxon>
        <taxon>Bacteroidales</taxon>
        <taxon>Muribaculaceae</taxon>
        <taxon>Duncaniella</taxon>
    </lineage>
</organism>
<protein>
    <submittedName>
        <fullName evidence="1">Uncharacterized protein</fullName>
    </submittedName>
</protein>